<gene>
    <name evidence="1" type="ORF">LOK49_LG01G02940</name>
</gene>
<sequence>MKRKMEKNSAEKEETIEMFDHGDDQQQQQQQMVSTTHLTYAFLIGLGFSPKIIQVQIVANGPTTVIERSMRSVGSLGDLNCTQLGAEEHGGGSKIYDLQGHGCLGVVGRGGADFANPEKEKKGKAESNGTVLSTNWKEVGSKKVEGSPPNGMELKKWEY</sequence>
<accession>A0ACC0IVE0</accession>
<reference evidence="1 2" key="1">
    <citation type="journal article" date="2022" name="Plant J.">
        <title>Chromosome-level genome of Camellia lanceoleosa provides a valuable resource for understanding genome evolution and self-incompatibility.</title>
        <authorList>
            <person name="Gong W."/>
            <person name="Xiao S."/>
            <person name="Wang L."/>
            <person name="Liao Z."/>
            <person name="Chang Y."/>
            <person name="Mo W."/>
            <person name="Hu G."/>
            <person name="Li W."/>
            <person name="Zhao G."/>
            <person name="Zhu H."/>
            <person name="Hu X."/>
            <person name="Ji K."/>
            <person name="Xiang X."/>
            <person name="Song Q."/>
            <person name="Yuan D."/>
            <person name="Jin S."/>
            <person name="Zhang L."/>
        </authorList>
    </citation>
    <scope>NUCLEOTIDE SEQUENCE [LARGE SCALE GENOMIC DNA]</scope>
    <source>
        <strain evidence="1">SQ_2022a</strain>
    </source>
</reference>
<organism evidence="1 2">
    <name type="scientific">Camellia lanceoleosa</name>
    <dbReference type="NCBI Taxonomy" id="1840588"/>
    <lineage>
        <taxon>Eukaryota</taxon>
        <taxon>Viridiplantae</taxon>
        <taxon>Streptophyta</taxon>
        <taxon>Embryophyta</taxon>
        <taxon>Tracheophyta</taxon>
        <taxon>Spermatophyta</taxon>
        <taxon>Magnoliopsida</taxon>
        <taxon>eudicotyledons</taxon>
        <taxon>Gunneridae</taxon>
        <taxon>Pentapetalae</taxon>
        <taxon>asterids</taxon>
        <taxon>Ericales</taxon>
        <taxon>Theaceae</taxon>
        <taxon>Camellia</taxon>
    </lineage>
</organism>
<evidence type="ECO:0000313" key="2">
    <source>
        <dbReference type="Proteomes" id="UP001060215"/>
    </source>
</evidence>
<comment type="caution">
    <text evidence="1">The sequence shown here is derived from an EMBL/GenBank/DDBJ whole genome shotgun (WGS) entry which is preliminary data.</text>
</comment>
<dbReference type="Proteomes" id="UP001060215">
    <property type="component" value="Chromosome 1"/>
</dbReference>
<keyword evidence="2" id="KW-1185">Reference proteome</keyword>
<dbReference type="EMBL" id="CM045758">
    <property type="protein sequence ID" value="KAI8029620.1"/>
    <property type="molecule type" value="Genomic_DNA"/>
</dbReference>
<proteinExistence type="predicted"/>
<name>A0ACC0IVE0_9ERIC</name>
<evidence type="ECO:0000313" key="1">
    <source>
        <dbReference type="EMBL" id="KAI8029620.1"/>
    </source>
</evidence>
<protein>
    <submittedName>
        <fullName evidence="1">Uncharacterized protein</fullName>
    </submittedName>
</protein>